<dbReference type="InterPro" id="IPR011993">
    <property type="entry name" value="PH-like_dom_sf"/>
</dbReference>
<dbReference type="SMART" id="SM00233">
    <property type="entry name" value="PH"/>
    <property type="match status" value="2"/>
</dbReference>
<feature type="domain" description="PH" evidence="1">
    <location>
        <begin position="16"/>
        <end position="254"/>
    </location>
</feature>
<dbReference type="InterPro" id="IPR001849">
    <property type="entry name" value="PH_domain"/>
</dbReference>
<accession>A0A1V9YCA2</accession>
<keyword evidence="3" id="KW-1185">Reference proteome</keyword>
<comment type="caution">
    <text evidence="2">The sequence shown here is derived from an EMBL/GenBank/DDBJ whole genome shotgun (WGS) entry which is preliminary data.</text>
</comment>
<reference evidence="2 3" key="1">
    <citation type="journal article" date="2014" name="Genome Biol. Evol.">
        <title>The secreted proteins of Achlya hypogyna and Thraustotheca clavata identify the ancestral oomycete secretome and reveal gene acquisitions by horizontal gene transfer.</title>
        <authorList>
            <person name="Misner I."/>
            <person name="Blouin N."/>
            <person name="Leonard G."/>
            <person name="Richards T.A."/>
            <person name="Lane C.E."/>
        </authorList>
    </citation>
    <scope>NUCLEOTIDE SEQUENCE [LARGE SCALE GENOMIC DNA]</scope>
    <source>
        <strain evidence="2 3">ATCC 48635</strain>
    </source>
</reference>
<dbReference type="SUPFAM" id="SSF50729">
    <property type="entry name" value="PH domain-like"/>
    <property type="match status" value="2"/>
</dbReference>
<sequence length="332" mass="37946">MPLLRKTSTNPDPAQRIVLSGWMKKQKLHFKTWSRRFFVLTANTRVLAYYDSEDLKQPRGTLEVLSVHPLHGEPNGLSLHCASGKEEKLICDTNVAYNAWFAVLTRAVNPDPVSLELTALISPTDSSGDPESGELEYDEDDITYHPNPIKMGYLHVHYEQSSNQTVDAVPEADTAHPDTWSRYYCKVEQDTLNCYQDETQEQLYVSGMVRNVSLYDGRKYALSVTLNKSRTVYLCCDSMEEKTNWLLTLEGALKTAYKLIEKRRSLYSKSKMTSHIYDLDLPHEEQMHLTEDKTEQLPLAYLSLDEDLELKKSSSLHSHAEDDETEASGVWI</sequence>
<evidence type="ECO:0000313" key="2">
    <source>
        <dbReference type="EMBL" id="OQR83317.1"/>
    </source>
</evidence>
<evidence type="ECO:0000259" key="1">
    <source>
        <dbReference type="PROSITE" id="PS50003"/>
    </source>
</evidence>
<dbReference type="EMBL" id="JNBR01002231">
    <property type="protein sequence ID" value="OQR83317.1"/>
    <property type="molecule type" value="Genomic_DNA"/>
</dbReference>
<dbReference type="OrthoDB" id="10261837at2759"/>
<gene>
    <name evidence="2" type="ORF">ACHHYP_14844</name>
</gene>
<dbReference type="PANTHER" id="PTHR14336">
    <property type="entry name" value="TANDEM PH DOMAIN CONTAINING PROTEIN"/>
    <property type="match status" value="1"/>
</dbReference>
<dbReference type="PROSITE" id="PS50003">
    <property type="entry name" value="PH_DOMAIN"/>
    <property type="match status" value="1"/>
</dbReference>
<dbReference type="AlphaFoldDB" id="A0A1V9YCA2"/>
<organism evidence="2 3">
    <name type="scientific">Achlya hypogyna</name>
    <name type="common">Oomycete</name>
    <name type="synonym">Protoachlya hypogyna</name>
    <dbReference type="NCBI Taxonomy" id="1202772"/>
    <lineage>
        <taxon>Eukaryota</taxon>
        <taxon>Sar</taxon>
        <taxon>Stramenopiles</taxon>
        <taxon>Oomycota</taxon>
        <taxon>Saprolegniomycetes</taxon>
        <taxon>Saprolegniales</taxon>
        <taxon>Achlyaceae</taxon>
        <taxon>Achlya</taxon>
    </lineage>
</organism>
<evidence type="ECO:0000313" key="3">
    <source>
        <dbReference type="Proteomes" id="UP000243579"/>
    </source>
</evidence>
<protein>
    <recommendedName>
        <fullName evidence="1">PH domain-containing protein</fullName>
    </recommendedName>
</protein>
<dbReference type="CDD" id="cd00821">
    <property type="entry name" value="PH"/>
    <property type="match status" value="1"/>
</dbReference>
<dbReference type="Proteomes" id="UP000243579">
    <property type="component" value="Unassembled WGS sequence"/>
</dbReference>
<dbReference type="PANTHER" id="PTHR14336:SF8">
    <property type="entry name" value="PROTEIN OPY1"/>
    <property type="match status" value="1"/>
</dbReference>
<dbReference type="InterPro" id="IPR051707">
    <property type="entry name" value="PI-Interact_SigTrans_Reg"/>
</dbReference>
<dbReference type="Gene3D" id="2.30.29.30">
    <property type="entry name" value="Pleckstrin-homology domain (PH domain)/Phosphotyrosine-binding domain (PTB)"/>
    <property type="match status" value="2"/>
</dbReference>
<proteinExistence type="predicted"/>
<name>A0A1V9YCA2_ACHHY</name>
<dbReference type="Pfam" id="PF00169">
    <property type="entry name" value="PH"/>
    <property type="match status" value="2"/>
</dbReference>